<accession>A0A821NRX7</accession>
<protein>
    <submittedName>
        <fullName evidence="1">Uncharacterized protein</fullName>
    </submittedName>
</protein>
<dbReference type="EMBL" id="CAJOBZ010000005">
    <property type="protein sequence ID" value="CAF4791925.1"/>
    <property type="molecule type" value="Genomic_DNA"/>
</dbReference>
<sequence>MGFRNKNPKSVLEYYVYLFSMKKLRKEKHGRKIRKKNLITEATISWLKLNSKKKQIITTRFQSQQLKLRKNIAEKLRTVVPVSKKIFRQAEENNSISNLLNFSNDDILKHTGNECEDLTKCINSITSNSLQPPLYEPENQENVLIQQLPALMLEPTPPAFRTNKDFYNLLNGSTENIIPWDALSRGVKGQYERAATRIRRNYIQSYSSFLETLTPIELFNHYKHVTDV</sequence>
<keyword evidence="2" id="KW-1185">Reference proteome</keyword>
<dbReference type="Proteomes" id="UP000663880">
    <property type="component" value="Unassembled WGS sequence"/>
</dbReference>
<name>A0A821NRX7_9NEOP</name>
<organism evidence="1 2">
    <name type="scientific">Pieris macdunnoughi</name>
    <dbReference type="NCBI Taxonomy" id="345717"/>
    <lineage>
        <taxon>Eukaryota</taxon>
        <taxon>Metazoa</taxon>
        <taxon>Ecdysozoa</taxon>
        <taxon>Arthropoda</taxon>
        <taxon>Hexapoda</taxon>
        <taxon>Insecta</taxon>
        <taxon>Pterygota</taxon>
        <taxon>Neoptera</taxon>
        <taxon>Endopterygota</taxon>
        <taxon>Lepidoptera</taxon>
        <taxon>Glossata</taxon>
        <taxon>Ditrysia</taxon>
        <taxon>Papilionoidea</taxon>
        <taxon>Pieridae</taxon>
        <taxon>Pierinae</taxon>
        <taxon>Pieris</taxon>
    </lineage>
</organism>
<gene>
    <name evidence="1" type="ORF">PMACD_LOCUS2943</name>
</gene>
<evidence type="ECO:0000313" key="2">
    <source>
        <dbReference type="Proteomes" id="UP000663880"/>
    </source>
</evidence>
<dbReference type="OrthoDB" id="7492301at2759"/>
<evidence type="ECO:0000313" key="1">
    <source>
        <dbReference type="EMBL" id="CAF4791925.1"/>
    </source>
</evidence>
<dbReference type="AlphaFoldDB" id="A0A821NRX7"/>
<comment type="caution">
    <text evidence="1">The sequence shown here is derived from an EMBL/GenBank/DDBJ whole genome shotgun (WGS) entry which is preliminary data.</text>
</comment>
<proteinExistence type="predicted"/>
<reference evidence="1" key="1">
    <citation type="submission" date="2021-02" db="EMBL/GenBank/DDBJ databases">
        <authorList>
            <person name="Steward A R."/>
        </authorList>
    </citation>
    <scope>NUCLEOTIDE SEQUENCE</scope>
</reference>